<name>A0A875S5L8_EENNA</name>
<comment type="PTM">
    <text evidence="10 11">Topaquinone (TPQ) is generated by copper-dependent autoxidation of a specific tyrosyl residue.</text>
</comment>
<feature type="domain" description="Copper amine oxidase catalytic" evidence="13">
    <location>
        <begin position="245"/>
        <end position="642"/>
    </location>
</feature>
<comment type="similarity">
    <text evidence="2 11">Belongs to the copper/topaquinone oxidase family.</text>
</comment>
<dbReference type="InterPro" id="IPR049948">
    <property type="entry name" value="Cu_Am_ox_TPQ-bd"/>
</dbReference>
<dbReference type="EMBL" id="CP064815">
    <property type="protein sequence ID" value="QPG76606.1"/>
    <property type="molecule type" value="Genomic_DNA"/>
</dbReference>
<dbReference type="GO" id="GO:0008131">
    <property type="term" value="F:primary methylamine oxidase activity"/>
    <property type="evidence" value="ECO:0007669"/>
    <property type="project" value="InterPro"/>
</dbReference>
<evidence type="ECO:0000256" key="11">
    <source>
        <dbReference type="RuleBase" id="RU000672"/>
    </source>
</evidence>
<dbReference type="Proteomes" id="UP000662931">
    <property type="component" value="Chromosome 4"/>
</dbReference>
<comment type="cofactor">
    <cofactor evidence="1">
        <name>Cu cation</name>
        <dbReference type="ChEBI" id="CHEBI:23378"/>
    </cofactor>
</comment>
<evidence type="ECO:0000256" key="8">
    <source>
        <dbReference type="ARBA" id="ARBA00023157"/>
    </source>
</evidence>
<feature type="active site" description="Proton acceptor" evidence="9">
    <location>
        <position position="316"/>
    </location>
</feature>
<evidence type="ECO:0000256" key="5">
    <source>
        <dbReference type="ARBA" id="ARBA00022772"/>
    </source>
</evidence>
<dbReference type="GO" id="GO:0005507">
    <property type="term" value="F:copper ion binding"/>
    <property type="evidence" value="ECO:0007669"/>
    <property type="project" value="InterPro"/>
</dbReference>
<protein>
    <recommendedName>
        <fullName evidence="11">Amine oxidase</fullName>
        <ecNumber evidence="11">1.4.3.-</ecNumber>
    </recommendedName>
</protein>
<evidence type="ECO:0000256" key="9">
    <source>
        <dbReference type="PIRSR" id="PIRSR600269-50"/>
    </source>
</evidence>
<dbReference type="FunFam" id="2.70.98.20:FF:000001">
    <property type="entry name" value="Amine oxidase"/>
    <property type="match status" value="1"/>
</dbReference>
<dbReference type="EC" id="1.4.3.-" evidence="11"/>
<comment type="cofactor">
    <cofactor evidence="11">
        <name>Cu cation</name>
        <dbReference type="ChEBI" id="CHEBI:23378"/>
    </cofactor>
    <text evidence="11">Contains 1 topaquinone per subunit.</text>
</comment>
<dbReference type="RefSeq" id="XP_038780171.1">
    <property type="nucleotide sequence ID" value="XM_038924243.1"/>
</dbReference>
<proteinExistence type="inferred from homology"/>
<feature type="active site" description="Schiff-base intermediate with substrate; via topaquinone" evidence="9">
    <location>
        <position position="400"/>
    </location>
</feature>
<sequence length="677" mass="77067">MSDVLCFEPSIMTHPFNPMTDEEMLICSKLIKDSYSAADKPHFLQIDRLDPPKKDMIKYLEAEKAGHSVPFIARVLYAYFYIGDILHKALVNTTYHHVITDQALPKGVQGPLLPEDVAEMEKLATSHPICKAEIAKLKLPSSVRVVCDPWMNGVDCVEDRLLCQCYMYLANANHSESNHYSLPLKFSPVFEMLTKKFVRMDYLPSGGVGEEAIQDTLPWTKFPFVEYHPDLNGESQIRDLKPLIIEQPEGPSFSIEDHRIKWQEWDFYVIPTVREGLVLYNIHFKGRSIIYRLSMSEMTVPYGDPRSPFHRKQAFDLGDCGFGTNGNRLSLGCDCLGVIKYFDNRRTNRDGEPQFIPNTVCLHEQDYGLLYKHVNFRTLQSVVARRRELVIQTIATVANYEYSINYIFDQVGEIKIQVRATGILSTMPLDEGVTVPWGTNVGPMALASYHQHLLSFRVDPALDGHNNTVCYDDVLRMEPNTKLNPNNVGFYTKRTIVQKSGYIDQSPFTNRAPKIINEHVINKISKKPVAYKIVMPARQLMMADPNSYNAKRAQYAQQQVWVTKYHDNELYAAGEFTNQSQDDTGVGEWAARNDQVRDTDNVVWLTLGFTHIPKCEDFPVMPVEIHEIGLTPFGFFEKNPALDLPQASNAFNKSQYYPDSDHPSSAHGPSCCHKSSL</sequence>
<keyword evidence="4 11" id="KW-0479">Metal-binding</keyword>
<dbReference type="InterPro" id="IPR016182">
    <property type="entry name" value="Cu_amine_oxidase_N-reg"/>
</dbReference>
<dbReference type="GeneID" id="62197398"/>
<keyword evidence="15" id="KW-1185">Reference proteome</keyword>
<evidence type="ECO:0000313" key="15">
    <source>
        <dbReference type="Proteomes" id="UP000662931"/>
    </source>
</evidence>
<dbReference type="GO" id="GO:0048038">
    <property type="term" value="F:quinone binding"/>
    <property type="evidence" value="ECO:0007669"/>
    <property type="project" value="InterPro"/>
</dbReference>
<evidence type="ECO:0000256" key="1">
    <source>
        <dbReference type="ARBA" id="ARBA00001935"/>
    </source>
</evidence>
<dbReference type="AlphaFoldDB" id="A0A875S5L8"/>
<dbReference type="InterPro" id="IPR000269">
    <property type="entry name" value="Cu_amine_oxidase"/>
</dbReference>
<dbReference type="PROSITE" id="PS01164">
    <property type="entry name" value="COPPER_AMINE_OXID_1"/>
    <property type="match status" value="1"/>
</dbReference>
<dbReference type="Pfam" id="PF01179">
    <property type="entry name" value="Cu_amine_oxid"/>
    <property type="match status" value="1"/>
</dbReference>
<dbReference type="OrthoDB" id="5379943at2759"/>
<keyword evidence="6 11" id="KW-0560">Oxidoreductase</keyword>
<comment type="subunit">
    <text evidence="3">Homodimer.</text>
</comment>
<evidence type="ECO:0000256" key="2">
    <source>
        <dbReference type="ARBA" id="ARBA00007983"/>
    </source>
</evidence>
<evidence type="ECO:0000256" key="4">
    <source>
        <dbReference type="ARBA" id="ARBA00022723"/>
    </source>
</evidence>
<keyword evidence="5 9" id="KW-0801">TPQ</keyword>
<feature type="region of interest" description="Disordered" evidence="12">
    <location>
        <begin position="653"/>
        <end position="677"/>
    </location>
</feature>
<dbReference type="Gene3D" id="2.70.98.20">
    <property type="entry name" value="Copper amine oxidase, catalytic domain"/>
    <property type="match status" value="1"/>
</dbReference>
<keyword evidence="8" id="KW-1015">Disulfide bond</keyword>
<evidence type="ECO:0000256" key="6">
    <source>
        <dbReference type="ARBA" id="ARBA00023002"/>
    </source>
</evidence>
<evidence type="ECO:0000313" key="14">
    <source>
        <dbReference type="EMBL" id="QPG76606.1"/>
    </source>
</evidence>
<evidence type="ECO:0000256" key="10">
    <source>
        <dbReference type="PIRSR" id="PIRSR600269-51"/>
    </source>
</evidence>
<dbReference type="PANTHER" id="PTHR10638">
    <property type="entry name" value="COPPER AMINE OXIDASE"/>
    <property type="match status" value="1"/>
</dbReference>
<dbReference type="InterPro" id="IPR015798">
    <property type="entry name" value="Cu_amine_oxidase_C"/>
</dbReference>
<keyword evidence="7 11" id="KW-0186">Copper</keyword>
<accession>A0A875S5L8</accession>
<gene>
    <name evidence="14" type="ORF">FOA43_003998</name>
</gene>
<dbReference type="InterPro" id="IPR049947">
    <property type="entry name" value="Cu_Am_Ox_Cu-bd"/>
</dbReference>
<dbReference type="PROSITE" id="PS01165">
    <property type="entry name" value="COPPER_AMINE_OXID_2"/>
    <property type="match status" value="1"/>
</dbReference>
<evidence type="ECO:0000256" key="12">
    <source>
        <dbReference type="SAM" id="MobiDB-lite"/>
    </source>
</evidence>
<dbReference type="InterPro" id="IPR036460">
    <property type="entry name" value="Cu_amine_oxidase_C_sf"/>
</dbReference>
<organism evidence="14 15">
    <name type="scientific">Eeniella nana</name>
    <name type="common">Yeast</name>
    <name type="synonym">Brettanomyces nanus</name>
    <dbReference type="NCBI Taxonomy" id="13502"/>
    <lineage>
        <taxon>Eukaryota</taxon>
        <taxon>Fungi</taxon>
        <taxon>Dikarya</taxon>
        <taxon>Ascomycota</taxon>
        <taxon>Saccharomycotina</taxon>
        <taxon>Pichiomycetes</taxon>
        <taxon>Pichiales</taxon>
        <taxon>Pichiaceae</taxon>
        <taxon>Brettanomyces</taxon>
    </lineage>
</organism>
<dbReference type="PANTHER" id="PTHR10638:SF33">
    <property type="entry name" value="AMINE OXIDASE"/>
    <property type="match status" value="1"/>
</dbReference>
<evidence type="ECO:0000256" key="7">
    <source>
        <dbReference type="ARBA" id="ARBA00023008"/>
    </source>
</evidence>
<dbReference type="KEGG" id="bnn:FOA43_003998"/>
<feature type="modified residue" description="2',4',5'-topaquinone" evidence="10">
    <location>
        <position position="400"/>
    </location>
</feature>
<reference evidence="14" key="1">
    <citation type="submission" date="2020-10" db="EMBL/GenBank/DDBJ databases">
        <authorList>
            <person name="Roach M.J.R."/>
        </authorList>
    </citation>
    <scope>NUCLEOTIDE SEQUENCE</scope>
    <source>
        <strain evidence="14">CBS 1945</strain>
    </source>
</reference>
<dbReference type="GO" id="GO:0009308">
    <property type="term" value="P:amine metabolic process"/>
    <property type="evidence" value="ECO:0007669"/>
    <property type="project" value="UniProtKB-UniRule"/>
</dbReference>
<evidence type="ECO:0000256" key="3">
    <source>
        <dbReference type="ARBA" id="ARBA00011738"/>
    </source>
</evidence>
<dbReference type="SUPFAM" id="SSF49998">
    <property type="entry name" value="Amine oxidase catalytic domain"/>
    <property type="match status" value="1"/>
</dbReference>
<evidence type="ECO:0000259" key="13">
    <source>
        <dbReference type="Pfam" id="PF01179"/>
    </source>
</evidence>
<dbReference type="Gene3D" id="3.10.450.40">
    <property type="match status" value="2"/>
</dbReference>
<dbReference type="SUPFAM" id="SSF54416">
    <property type="entry name" value="Amine oxidase N-terminal region"/>
    <property type="match status" value="2"/>
</dbReference>